<keyword evidence="1" id="KW-0472">Membrane</keyword>
<evidence type="ECO:0000313" key="5">
    <source>
        <dbReference type="Proteomes" id="UP001501116"/>
    </source>
</evidence>
<dbReference type="InterPro" id="IPR024516">
    <property type="entry name" value="Mce_C"/>
</dbReference>
<protein>
    <submittedName>
        <fullName evidence="4">MCE family protein</fullName>
    </submittedName>
</protein>
<evidence type="ECO:0000313" key="4">
    <source>
        <dbReference type="EMBL" id="GAA1983674.1"/>
    </source>
</evidence>
<feature type="transmembrane region" description="Helical" evidence="1">
    <location>
        <begin position="12"/>
        <end position="30"/>
    </location>
</feature>
<evidence type="ECO:0000256" key="1">
    <source>
        <dbReference type="SAM" id="Phobius"/>
    </source>
</evidence>
<dbReference type="InterPro" id="IPR005693">
    <property type="entry name" value="Mce"/>
</dbReference>
<feature type="domain" description="Mammalian cell entry C-terminal" evidence="3">
    <location>
        <begin position="120"/>
        <end position="286"/>
    </location>
</feature>
<comment type="caution">
    <text evidence="4">The sequence shown here is derived from an EMBL/GenBank/DDBJ whole genome shotgun (WGS) entry which is preliminary data.</text>
</comment>
<dbReference type="RefSeq" id="WP_344429140.1">
    <property type="nucleotide sequence ID" value="NZ_BAAANN010000039.1"/>
</dbReference>
<dbReference type="EMBL" id="BAAANN010000039">
    <property type="protein sequence ID" value="GAA1983674.1"/>
    <property type="molecule type" value="Genomic_DNA"/>
</dbReference>
<dbReference type="InterPro" id="IPR052336">
    <property type="entry name" value="MlaD_Phospholipid_Transporter"/>
</dbReference>
<dbReference type="PRINTS" id="PR01782">
    <property type="entry name" value="MCEVIRFACTOR"/>
</dbReference>
<dbReference type="NCBIfam" id="TIGR00996">
    <property type="entry name" value="Mtu_fam_mce"/>
    <property type="match status" value="1"/>
</dbReference>
<organism evidence="4 5">
    <name type="scientific">Amycolatopsis minnesotensis</name>
    <dbReference type="NCBI Taxonomy" id="337894"/>
    <lineage>
        <taxon>Bacteria</taxon>
        <taxon>Bacillati</taxon>
        <taxon>Actinomycetota</taxon>
        <taxon>Actinomycetes</taxon>
        <taxon>Pseudonocardiales</taxon>
        <taxon>Pseudonocardiaceae</taxon>
        <taxon>Amycolatopsis</taxon>
    </lineage>
</organism>
<sequence length="328" mass="34691">MKSFKERNPVTIGAIGSVVLAAVVTGTFYWQDLPLVGSGTSYAAEFGEAAGLQPDDEVRIAGIKVGEVSAVDLADDHVVVKFRVEDAWLGNKTSAEIKIKTLLGRKFLALHPLGDAEQDPAAAIPRNRTVTPYDVTEAFNGLANTVGSIDTTQLAQSFRSISDTFKDSPEHVRLALDGLSALSKTIASRDDQLAELLASAHKISGTLANSSGDFDKLLGDGNLLLTELANRRDAIHALLVGAQDLGKQLSGLVADNTGQLEKALGKLSSVTGILKRHNDDLDHALTVAGPYFRVVTNIGGSGHWIDSYVCGLVPDNRDPCTPPKGGGR</sequence>
<keyword evidence="5" id="KW-1185">Reference proteome</keyword>
<dbReference type="Pfam" id="PF11887">
    <property type="entry name" value="Mce4_CUP1"/>
    <property type="match status" value="1"/>
</dbReference>
<dbReference type="Pfam" id="PF02470">
    <property type="entry name" value="MlaD"/>
    <property type="match status" value="1"/>
</dbReference>
<dbReference type="InterPro" id="IPR003399">
    <property type="entry name" value="Mce/MlaD"/>
</dbReference>
<evidence type="ECO:0000259" key="3">
    <source>
        <dbReference type="Pfam" id="PF11887"/>
    </source>
</evidence>
<dbReference type="Proteomes" id="UP001501116">
    <property type="component" value="Unassembled WGS sequence"/>
</dbReference>
<evidence type="ECO:0000259" key="2">
    <source>
        <dbReference type="Pfam" id="PF02470"/>
    </source>
</evidence>
<accession>A0ABN2SBY6</accession>
<name>A0ABN2SBY6_9PSEU</name>
<dbReference type="PANTHER" id="PTHR33371:SF18">
    <property type="entry name" value="MCE-FAMILY PROTEIN MCE3C"/>
    <property type="match status" value="1"/>
</dbReference>
<keyword evidence="1" id="KW-0812">Transmembrane</keyword>
<keyword evidence="1" id="KW-1133">Transmembrane helix</keyword>
<dbReference type="PANTHER" id="PTHR33371">
    <property type="entry name" value="INTERMEMBRANE PHOSPHOLIPID TRANSPORT SYSTEM BINDING PROTEIN MLAD-RELATED"/>
    <property type="match status" value="1"/>
</dbReference>
<reference evidence="4 5" key="1">
    <citation type="journal article" date="2019" name="Int. J. Syst. Evol. Microbiol.">
        <title>The Global Catalogue of Microorganisms (GCM) 10K type strain sequencing project: providing services to taxonomists for standard genome sequencing and annotation.</title>
        <authorList>
            <consortium name="The Broad Institute Genomics Platform"/>
            <consortium name="The Broad Institute Genome Sequencing Center for Infectious Disease"/>
            <person name="Wu L."/>
            <person name="Ma J."/>
        </authorList>
    </citation>
    <scope>NUCLEOTIDE SEQUENCE [LARGE SCALE GENOMIC DNA]</scope>
    <source>
        <strain evidence="4 5">JCM 14545</strain>
    </source>
</reference>
<proteinExistence type="predicted"/>
<gene>
    <name evidence="4" type="ORF">GCM10009754_71040</name>
</gene>
<feature type="domain" description="Mce/MlaD" evidence="2">
    <location>
        <begin position="39"/>
        <end position="112"/>
    </location>
</feature>